<protein>
    <submittedName>
        <fullName evidence="1">Uncharacterized protein</fullName>
    </submittedName>
</protein>
<reference evidence="2" key="2">
    <citation type="submission" date="2015-01" db="EMBL/GenBank/DDBJ databases">
        <title>Evolutionary Origins and Diversification of the Mycorrhizal Mutualists.</title>
        <authorList>
            <consortium name="DOE Joint Genome Institute"/>
            <consortium name="Mycorrhizal Genomics Consortium"/>
            <person name="Kohler A."/>
            <person name="Kuo A."/>
            <person name="Nagy L.G."/>
            <person name="Floudas D."/>
            <person name="Copeland A."/>
            <person name="Barry K.W."/>
            <person name="Cichocki N."/>
            <person name="Veneault-Fourrey C."/>
            <person name="LaButti K."/>
            <person name="Lindquist E.A."/>
            <person name="Lipzen A."/>
            <person name="Lundell T."/>
            <person name="Morin E."/>
            <person name="Murat C."/>
            <person name="Riley R."/>
            <person name="Ohm R."/>
            <person name="Sun H."/>
            <person name="Tunlid A."/>
            <person name="Henrissat B."/>
            <person name="Grigoriev I.V."/>
            <person name="Hibbett D.S."/>
            <person name="Martin F."/>
        </authorList>
    </citation>
    <scope>NUCLEOTIDE SEQUENCE [LARGE SCALE GENOMIC DNA]</scope>
    <source>
        <strain evidence="2">Foug A</strain>
    </source>
</reference>
<dbReference type="EMBL" id="KN822004">
    <property type="protein sequence ID" value="KIM70612.1"/>
    <property type="molecule type" value="Genomic_DNA"/>
</dbReference>
<dbReference type="AlphaFoldDB" id="A0A0C3B049"/>
<keyword evidence="2" id="KW-1185">Reference proteome</keyword>
<accession>A0A0C3B049</accession>
<dbReference type="HOGENOM" id="CLU_1595512_0_0_1"/>
<proteinExistence type="predicted"/>
<evidence type="ECO:0000313" key="1">
    <source>
        <dbReference type="EMBL" id="KIM70612.1"/>
    </source>
</evidence>
<dbReference type="InParanoid" id="A0A0C3B049"/>
<name>A0A0C3B049_9AGAM</name>
<dbReference type="Proteomes" id="UP000053989">
    <property type="component" value="Unassembled WGS sequence"/>
</dbReference>
<evidence type="ECO:0000313" key="2">
    <source>
        <dbReference type="Proteomes" id="UP000053989"/>
    </source>
</evidence>
<reference evidence="1 2" key="1">
    <citation type="submission" date="2014-04" db="EMBL/GenBank/DDBJ databases">
        <authorList>
            <consortium name="DOE Joint Genome Institute"/>
            <person name="Kuo A."/>
            <person name="Kohler A."/>
            <person name="Nagy L.G."/>
            <person name="Floudas D."/>
            <person name="Copeland A."/>
            <person name="Barry K.W."/>
            <person name="Cichocki N."/>
            <person name="Veneault-Fourrey C."/>
            <person name="LaButti K."/>
            <person name="Lindquist E.A."/>
            <person name="Lipzen A."/>
            <person name="Lundell T."/>
            <person name="Morin E."/>
            <person name="Murat C."/>
            <person name="Sun H."/>
            <person name="Tunlid A."/>
            <person name="Henrissat B."/>
            <person name="Grigoriev I.V."/>
            <person name="Hibbett D.S."/>
            <person name="Martin F."/>
            <person name="Nordberg H.P."/>
            <person name="Cantor M.N."/>
            <person name="Hua S.X."/>
        </authorList>
    </citation>
    <scope>NUCLEOTIDE SEQUENCE [LARGE SCALE GENOMIC DNA]</scope>
    <source>
        <strain evidence="1 2">Foug A</strain>
    </source>
</reference>
<gene>
    <name evidence="1" type="ORF">SCLCIDRAFT_157221</name>
</gene>
<sequence>MLKHPTSGIELIIPSASGRENSPYTSIANYTPESLRIYGWLESAQTFSMQTRVHLCTTRLMANCTVSIGVCCLVLLSPSLFARTYSPTTHFASSCCIVLSWFLERLSDNMQQSARAQQQHRSSIPSLYHMYFFSCSRATAGRSFLHRIITRRHCGPSLTNCLISRLG</sequence>
<organism evidence="1 2">
    <name type="scientific">Scleroderma citrinum Foug A</name>
    <dbReference type="NCBI Taxonomy" id="1036808"/>
    <lineage>
        <taxon>Eukaryota</taxon>
        <taxon>Fungi</taxon>
        <taxon>Dikarya</taxon>
        <taxon>Basidiomycota</taxon>
        <taxon>Agaricomycotina</taxon>
        <taxon>Agaricomycetes</taxon>
        <taxon>Agaricomycetidae</taxon>
        <taxon>Boletales</taxon>
        <taxon>Sclerodermatineae</taxon>
        <taxon>Sclerodermataceae</taxon>
        <taxon>Scleroderma</taxon>
    </lineage>
</organism>